<keyword evidence="3" id="KW-1185">Reference proteome</keyword>
<dbReference type="GO" id="GO:0006886">
    <property type="term" value="P:intracellular protein transport"/>
    <property type="evidence" value="ECO:0007669"/>
    <property type="project" value="InterPro"/>
</dbReference>
<accession>A0A1X6P8H2</accession>
<evidence type="ECO:0000256" key="1">
    <source>
        <dbReference type="SAM" id="MobiDB-lite"/>
    </source>
</evidence>
<protein>
    <submittedName>
        <fullName evidence="2">Uncharacterized protein</fullName>
    </submittedName>
</protein>
<dbReference type="InterPro" id="IPR019335">
    <property type="entry name" value="COG7"/>
</dbReference>
<feature type="region of interest" description="Disordered" evidence="1">
    <location>
        <begin position="62"/>
        <end position="95"/>
    </location>
</feature>
<organism evidence="2 3">
    <name type="scientific">Porphyra umbilicalis</name>
    <name type="common">Purple laver</name>
    <name type="synonym">Red alga</name>
    <dbReference type="NCBI Taxonomy" id="2786"/>
    <lineage>
        <taxon>Eukaryota</taxon>
        <taxon>Rhodophyta</taxon>
        <taxon>Bangiophyceae</taxon>
        <taxon>Bangiales</taxon>
        <taxon>Bangiaceae</taxon>
        <taxon>Porphyra</taxon>
    </lineage>
</organism>
<dbReference type="AlphaFoldDB" id="A0A1X6P8H2"/>
<dbReference type="GO" id="GO:0017119">
    <property type="term" value="C:Golgi transport complex"/>
    <property type="evidence" value="ECO:0007669"/>
    <property type="project" value="InterPro"/>
</dbReference>
<sequence>MALYVERLCGIPRLTPAGAAQLATDVEYVLTVAAALGVAPTPALALARRLLEAEPTADGLRAAVEGAPGGGGTSTAGEGKQSKLRPMTLAQGDPN</sequence>
<dbReference type="Proteomes" id="UP000218209">
    <property type="component" value="Unassembled WGS sequence"/>
</dbReference>
<gene>
    <name evidence="2" type="ORF">BU14_0164s0006</name>
</gene>
<evidence type="ECO:0000313" key="3">
    <source>
        <dbReference type="Proteomes" id="UP000218209"/>
    </source>
</evidence>
<proteinExistence type="predicted"/>
<dbReference type="OrthoDB" id="249612at2759"/>
<reference evidence="2 3" key="1">
    <citation type="submission" date="2017-03" db="EMBL/GenBank/DDBJ databases">
        <title>WGS assembly of Porphyra umbilicalis.</title>
        <authorList>
            <person name="Brawley S.H."/>
            <person name="Blouin N.A."/>
            <person name="Ficko-Blean E."/>
            <person name="Wheeler G.L."/>
            <person name="Lohr M."/>
            <person name="Goodson H.V."/>
            <person name="Jenkins J.W."/>
            <person name="Blaby-Haas C.E."/>
            <person name="Helliwell K.E."/>
            <person name="Chan C."/>
            <person name="Marriage T."/>
            <person name="Bhattacharya D."/>
            <person name="Klein A.S."/>
            <person name="Badis Y."/>
            <person name="Brodie J."/>
            <person name="Cao Y."/>
            <person name="Collen J."/>
            <person name="Dittami S.M."/>
            <person name="Gachon C.M."/>
            <person name="Green B.R."/>
            <person name="Karpowicz S."/>
            <person name="Kim J.W."/>
            <person name="Kudahl U."/>
            <person name="Lin S."/>
            <person name="Michel G."/>
            <person name="Mittag M."/>
            <person name="Olson B.J."/>
            <person name="Pangilinan J."/>
            <person name="Peng Y."/>
            <person name="Qiu H."/>
            <person name="Shu S."/>
            <person name="Singer J.T."/>
            <person name="Smith A.G."/>
            <person name="Sprecher B.N."/>
            <person name="Wagner V."/>
            <person name="Wang W."/>
            <person name="Wang Z.-Y."/>
            <person name="Yan J."/>
            <person name="Yarish C."/>
            <person name="Zoeuner-Riek S."/>
            <person name="Zhuang Y."/>
            <person name="Zou Y."/>
            <person name="Lindquist E.A."/>
            <person name="Grimwood J."/>
            <person name="Barry K."/>
            <person name="Rokhsar D.S."/>
            <person name="Schmutz J."/>
            <person name="Stiller J.W."/>
            <person name="Grossman A.R."/>
            <person name="Prochnik S.E."/>
        </authorList>
    </citation>
    <scope>NUCLEOTIDE SEQUENCE [LARGE SCALE GENOMIC DNA]</scope>
    <source>
        <strain evidence="2">4086291</strain>
    </source>
</reference>
<name>A0A1X6P8H2_PORUM</name>
<dbReference type="Pfam" id="PF10191">
    <property type="entry name" value="COG7"/>
    <property type="match status" value="1"/>
</dbReference>
<evidence type="ECO:0000313" key="2">
    <source>
        <dbReference type="EMBL" id="OSX77045.1"/>
    </source>
</evidence>
<dbReference type="EMBL" id="KV918847">
    <property type="protein sequence ID" value="OSX77045.1"/>
    <property type="molecule type" value="Genomic_DNA"/>
</dbReference>